<protein>
    <recommendedName>
        <fullName evidence="7">Glycosyltransferase involved in cell wall biosynthesis</fullName>
    </recommendedName>
</protein>
<comment type="caution">
    <text evidence="5">The sequence shown here is derived from an EMBL/GenBank/DDBJ whole genome shotgun (WGS) entry which is preliminary data.</text>
</comment>
<evidence type="ECO:0008006" key="7">
    <source>
        <dbReference type="Google" id="ProtNLM"/>
    </source>
</evidence>
<evidence type="ECO:0000256" key="2">
    <source>
        <dbReference type="ARBA" id="ARBA00022679"/>
    </source>
</evidence>
<gene>
    <name evidence="5" type="ORF">Asi03nite_39570</name>
</gene>
<dbReference type="CDD" id="cd03801">
    <property type="entry name" value="GT4_PimA-like"/>
    <property type="match status" value="1"/>
</dbReference>
<dbReference type="RefSeq" id="WP_239102786.1">
    <property type="nucleotide sequence ID" value="NZ_BOMW01000035.1"/>
</dbReference>
<dbReference type="SUPFAM" id="SSF53756">
    <property type="entry name" value="UDP-Glycosyltransferase/glycogen phosphorylase"/>
    <property type="match status" value="1"/>
</dbReference>
<dbReference type="EMBL" id="BOMW01000035">
    <property type="protein sequence ID" value="GIF06419.1"/>
    <property type="molecule type" value="Genomic_DNA"/>
</dbReference>
<dbReference type="AlphaFoldDB" id="A0A919N8W6"/>
<reference evidence="5" key="1">
    <citation type="submission" date="2021-01" db="EMBL/GenBank/DDBJ databases">
        <title>Whole genome shotgun sequence of Actinoplanes siamensis NBRC 109076.</title>
        <authorList>
            <person name="Komaki H."/>
            <person name="Tamura T."/>
        </authorList>
    </citation>
    <scope>NUCLEOTIDE SEQUENCE</scope>
    <source>
        <strain evidence="5">NBRC 109076</strain>
    </source>
</reference>
<evidence type="ECO:0000313" key="6">
    <source>
        <dbReference type="Proteomes" id="UP000629619"/>
    </source>
</evidence>
<dbReference type="InterPro" id="IPR028098">
    <property type="entry name" value="Glyco_trans_4-like_N"/>
</dbReference>
<dbReference type="Gene3D" id="3.40.50.2000">
    <property type="entry name" value="Glycogen Phosphorylase B"/>
    <property type="match status" value="2"/>
</dbReference>
<dbReference type="GO" id="GO:0016757">
    <property type="term" value="F:glycosyltransferase activity"/>
    <property type="evidence" value="ECO:0007669"/>
    <property type="project" value="UniProtKB-KW"/>
</dbReference>
<keyword evidence="6" id="KW-1185">Reference proteome</keyword>
<dbReference type="PANTHER" id="PTHR12526">
    <property type="entry name" value="GLYCOSYLTRANSFERASE"/>
    <property type="match status" value="1"/>
</dbReference>
<evidence type="ECO:0000313" key="5">
    <source>
        <dbReference type="EMBL" id="GIF06419.1"/>
    </source>
</evidence>
<feature type="domain" description="Glycosyltransferase subfamily 4-like N-terminal" evidence="4">
    <location>
        <begin position="169"/>
        <end position="291"/>
    </location>
</feature>
<sequence>MGTDEAPSRRIVMLVDNGVNGDSRVQKEARSAAEAGWDVTLLGRSPDNQEHTWMLGPAKVRLVPVPLHLDKRPHQFRRRWLMAPLAYPQTGVGDQRGQSVKAWRANISMDRLTSPGGAREISRKVQWQASRVVNKWVSVRQRQTKKALTARKQLDSPSDKLYTWFWSTVQGPRAWRRLEPVLWDWELGFGPVIDKMKPDLIHANDFRMLGVGARAKIRAKAKGRDIKLVWDAHEFLPGVRPWTNHARWRAANILHEQEYVPYADAAMTVSDDLAGMLQEAHRLPERPAVVLNTPAAEHAPMDAAGTPIPDLRELCGIGPDVPLIVYSGAASIQRGLAVMIEALPKQPGVHLALVTNNHSSGYMGGLRKRARALGVSERVHFLPYVPHWQVVPFLSAATLGVIPIFHFPNHEIALITKFFEYSHARLPLVVSDVRTMAGTVRATGQGEVFTSTATPEEQAPAADVEDYVRAVQLVLDDPEKYRAAYDKPGLLDGWTWDAQAKVMTSLYRRVLGE</sequence>
<evidence type="ECO:0000259" key="4">
    <source>
        <dbReference type="Pfam" id="PF13439"/>
    </source>
</evidence>
<evidence type="ECO:0000256" key="1">
    <source>
        <dbReference type="ARBA" id="ARBA00022676"/>
    </source>
</evidence>
<dbReference type="InterPro" id="IPR001296">
    <property type="entry name" value="Glyco_trans_1"/>
</dbReference>
<dbReference type="Pfam" id="PF13439">
    <property type="entry name" value="Glyco_transf_4"/>
    <property type="match status" value="1"/>
</dbReference>
<name>A0A919N8W6_9ACTN</name>
<feature type="domain" description="Glycosyl transferase family 1" evidence="3">
    <location>
        <begin position="319"/>
        <end position="481"/>
    </location>
</feature>
<keyword evidence="1" id="KW-0328">Glycosyltransferase</keyword>
<proteinExistence type="predicted"/>
<dbReference type="Proteomes" id="UP000629619">
    <property type="component" value="Unassembled WGS sequence"/>
</dbReference>
<evidence type="ECO:0000259" key="3">
    <source>
        <dbReference type="Pfam" id="PF00534"/>
    </source>
</evidence>
<dbReference type="PANTHER" id="PTHR12526:SF510">
    <property type="entry name" value="D-INOSITOL 3-PHOSPHATE GLYCOSYLTRANSFERASE"/>
    <property type="match status" value="1"/>
</dbReference>
<keyword evidence="2" id="KW-0808">Transferase</keyword>
<organism evidence="5 6">
    <name type="scientific">Actinoplanes siamensis</name>
    <dbReference type="NCBI Taxonomy" id="1223317"/>
    <lineage>
        <taxon>Bacteria</taxon>
        <taxon>Bacillati</taxon>
        <taxon>Actinomycetota</taxon>
        <taxon>Actinomycetes</taxon>
        <taxon>Micromonosporales</taxon>
        <taxon>Micromonosporaceae</taxon>
        <taxon>Actinoplanes</taxon>
    </lineage>
</organism>
<accession>A0A919N8W6</accession>
<dbReference type="Pfam" id="PF00534">
    <property type="entry name" value="Glycos_transf_1"/>
    <property type="match status" value="1"/>
</dbReference>